<dbReference type="Proteomes" id="UP000789901">
    <property type="component" value="Unassembled WGS sequence"/>
</dbReference>
<feature type="region of interest" description="Disordered" evidence="1">
    <location>
        <begin position="1"/>
        <end position="42"/>
    </location>
</feature>
<accession>A0ABN7XGJ1</accession>
<comment type="caution">
    <text evidence="2">The sequence shown here is derived from an EMBL/GenBank/DDBJ whole genome shotgun (WGS) entry which is preliminary data.</text>
</comment>
<organism evidence="2 3">
    <name type="scientific">Gigaspora margarita</name>
    <dbReference type="NCBI Taxonomy" id="4874"/>
    <lineage>
        <taxon>Eukaryota</taxon>
        <taxon>Fungi</taxon>
        <taxon>Fungi incertae sedis</taxon>
        <taxon>Mucoromycota</taxon>
        <taxon>Glomeromycotina</taxon>
        <taxon>Glomeromycetes</taxon>
        <taxon>Diversisporales</taxon>
        <taxon>Gigasporaceae</taxon>
        <taxon>Gigaspora</taxon>
    </lineage>
</organism>
<proteinExistence type="predicted"/>
<name>A0ABN7XGJ1_GIGMA</name>
<evidence type="ECO:0000313" key="2">
    <source>
        <dbReference type="EMBL" id="CAG8853498.1"/>
    </source>
</evidence>
<feature type="non-terminal residue" evidence="2">
    <location>
        <position position="1"/>
    </location>
</feature>
<reference evidence="2 3" key="1">
    <citation type="submission" date="2021-06" db="EMBL/GenBank/DDBJ databases">
        <authorList>
            <person name="Kallberg Y."/>
            <person name="Tangrot J."/>
            <person name="Rosling A."/>
        </authorList>
    </citation>
    <scope>NUCLEOTIDE SEQUENCE [LARGE SCALE GENOMIC DNA]</scope>
    <source>
        <strain evidence="2 3">120-4 pot B 10/14</strain>
    </source>
</reference>
<gene>
    <name evidence="2" type="ORF">GMARGA_LOCUS42319</name>
</gene>
<protein>
    <submittedName>
        <fullName evidence="2">5589_t:CDS:1</fullName>
    </submittedName>
</protein>
<keyword evidence="3" id="KW-1185">Reference proteome</keyword>
<evidence type="ECO:0000256" key="1">
    <source>
        <dbReference type="SAM" id="MobiDB-lite"/>
    </source>
</evidence>
<dbReference type="EMBL" id="CAJVQB010125030">
    <property type="protein sequence ID" value="CAG8853498.1"/>
    <property type="molecule type" value="Genomic_DNA"/>
</dbReference>
<sequence>PTEVPQAPRSNKTRPDLTQRSRIRQPSKKGEDLQDLQTKRNE</sequence>
<feature type="compositionally biased region" description="Basic and acidic residues" evidence="1">
    <location>
        <begin position="28"/>
        <end position="42"/>
    </location>
</feature>
<evidence type="ECO:0000313" key="3">
    <source>
        <dbReference type="Proteomes" id="UP000789901"/>
    </source>
</evidence>